<dbReference type="Proteomes" id="UP000584931">
    <property type="component" value="Unassembled WGS sequence"/>
</dbReference>
<sequence>MQHPPDSALVSREPIPLGAPPPGDPRMPRALRFLRVLFSLFATLFALAGALYVFLLLSLYVYTPPNFDEWLAAWGLDAAQLWAMSLTSGIRTVFYAVGAIRLGRGGRTGRRWALVAVCVEAGVVLSGAVLSAVVLGVASVPELFALLFVTEVSLVFPGVLLLLLLFVRSSKEWFRATGA</sequence>
<dbReference type="EMBL" id="JACCHL010000001">
    <property type="protein sequence ID" value="NYH51642.1"/>
    <property type="molecule type" value="Genomic_DNA"/>
</dbReference>
<organism evidence="3 4">
    <name type="scientific">Nocardiopsis sinuspersici</name>
    <dbReference type="NCBI Taxonomy" id="501010"/>
    <lineage>
        <taxon>Bacteria</taxon>
        <taxon>Bacillati</taxon>
        <taxon>Actinomycetota</taxon>
        <taxon>Actinomycetes</taxon>
        <taxon>Streptosporangiales</taxon>
        <taxon>Nocardiopsidaceae</taxon>
        <taxon>Nocardiopsis</taxon>
    </lineage>
</organism>
<keyword evidence="2" id="KW-0472">Membrane</keyword>
<reference evidence="3 4" key="1">
    <citation type="submission" date="2020-07" db="EMBL/GenBank/DDBJ databases">
        <title>Sequencing the genomes of 1000 actinobacteria strains.</title>
        <authorList>
            <person name="Klenk H.-P."/>
        </authorList>
    </citation>
    <scope>NUCLEOTIDE SEQUENCE [LARGE SCALE GENOMIC DNA]</scope>
    <source>
        <strain evidence="3 4">DSM 45278</strain>
    </source>
</reference>
<evidence type="ECO:0000313" key="4">
    <source>
        <dbReference type="Proteomes" id="UP000584931"/>
    </source>
</evidence>
<feature type="transmembrane region" description="Helical" evidence="2">
    <location>
        <begin position="81"/>
        <end position="100"/>
    </location>
</feature>
<feature type="transmembrane region" description="Helical" evidence="2">
    <location>
        <begin position="112"/>
        <end position="137"/>
    </location>
</feature>
<proteinExistence type="predicted"/>
<feature type="transmembrane region" description="Helical" evidence="2">
    <location>
        <begin position="36"/>
        <end position="61"/>
    </location>
</feature>
<evidence type="ECO:0000256" key="1">
    <source>
        <dbReference type="SAM" id="MobiDB-lite"/>
    </source>
</evidence>
<gene>
    <name evidence="3" type="ORF">HNR06_001231</name>
</gene>
<evidence type="ECO:0000313" key="3">
    <source>
        <dbReference type="EMBL" id="NYH51642.1"/>
    </source>
</evidence>
<dbReference type="GO" id="GO:0034220">
    <property type="term" value="P:monoatomic ion transmembrane transport"/>
    <property type="evidence" value="ECO:0007669"/>
    <property type="project" value="UniProtKB-KW"/>
</dbReference>
<comment type="caution">
    <text evidence="3">The sequence shown here is derived from an EMBL/GenBank/DDBJ whole genome shotgun (WGS) entry which is preliminary data.</text>
</comment>
<dbReference type="RefSeq" id="WP_077691685.1">
    <property type="nucleotide sequence ID" value="NZ_JACCHL010000001.1"/>
</dbReference>
<keyword evidence="3" id="KW-0406">Ion transport</keyword>
<keyword evidence="3" id="KW-0813">Transport</keyword>
<protein>
    <submittedName>
        <fullName evidence="3">Voltage-gated potassium channel Kch</fullName>
    </submittedName>
</protein>
<feature type="transmembrane region" description="Helical" evidence="2">
    <location>
        <begin position="143"/>
        <end position="167"/>
    </location>
</feature>
<keyword evidence="3" id="KW-0407">Ion channel</keyword>
<evidence type="ECO:0000256" key="2">
    <source>
        <dbReference type="SAM" id="Phobius"/>
    </source>
</evidence>
<name>A0A7Y9XAY1_9ACTN</name>
<dbReference type="AlphaFoldDB" id="A0A7Y9XAY1"/>
<feature type="region of interest" description="Disordered" evidence="1">
    <location>
        <begin position="1"/>
        <end position="23"/>
    </location>
</feature>
<keyword evidence="2" id="KW-0812">Transmembrane</keyword>
<keyword evidence="2" id="KW-1133">Transmembrane helix</keyword>
<accession>A0A7Y9XAY1</accession>